<sequence>MTPALVSRRHVDLLRVAGMLCRSESCRHAACC</sequence>
<evidence type="ECO:0000313" key="1">
    <source>
        <dbReference type="EMBL" id="XDQ69783.1"/>
    </source>
</evidence>
<dbReference type="InterPro" id="IPR049979">
    <property type="entry name" value="Cys_resp_CS_actino"/>
</dbReference>
<dbReference type="RefSeq" id="WP_369142527.1">
    <property type="nucleotide sequence ID" value="NZ_CP163444.1"/>
</dbReference>
<reference evidence="1" key="1">
    <citation type="submission" date="2024-07" db="EMBL/GenBank/DDBJ databases">
        <authorList>
            <person name="Yu S.T."/>
        </authorList>
    </citation>
    <scope>NUCLEOTIDE SEQUENCE</scope>
    <source>
        <strain evidence="1">R44</strain>
    </source>
</reference>
<dbReference type="EMBL" id="CP163444">
    <property type="protein sequence ID" value="XDQ69783.1"/>
    <property type="molecule type" value="Genomic_DNA"/>
</dbReference>
<dbReference type="NCBIfam" id="NF042934">
    <property type="entry name" value="cis_reg_atten"/>
    <property type="match status" value="1"/>
</dbReference>
<accession>A0AB39STI5</accession>
<protein>
    <submittedName>
        <fullName evidence="1">Leader peptide</fullName>
    </submittedName>
</protein>
<dbReference type="AlphaFoldDB" id="A0AB39STI5"/>
<name>A0AB39STI5_9ACTN</name>
<organism evidence="1">
    <name type="scientific">Streptomyces sp. R44</name>
    <dbReference type="NCBI Taxonomy" id="3238633"/>
    <lineage>
        <taxon>Bacteria</taxon>
        <taxon>Bacillati</taxon>
        <taxon>Actinomycetota</taxon>
        <taxon>Actinomycetes</taxon>
        <taxon>Kitasatosporales</taxon>
        <taxon>Streptomycetaceae</taxon>
        <taxon>Streptomyces</taxon>
    </lineage>
</organism>
<proteinExistence type="predicted"/>
<gene>
    <name evidence="1" type="ORF">AB5J54_04250</name>
</gene>